<feature type="transmembrane region" description="Helical" evidence="6">
    <location>
        <begin position="419"/>
        <end position="438"/>
    </location>
</feature>
<accession>A0A3M8DH78</accession>
<keyword evidence="9" id="KW-1185">Reference proteome</keyword>
<dbReference type="PANTHER" id="PTHR42718:SF9">
    <property type="entry name" value="MAJOR FACILITATOR SUPERFAMILY MULTIDRUG TRANSPORTER MFSC"/>
    <property type="match status" value="1"/>
</dbReference>
<feature type="transmembrane region" description="Helical" evidence="6">
    <location>
        <begin position="252"/>
        <end position="275"/>
    </location>
</feature>
<feature type="transmembrane region" description="Helical" evidence="6">
    <location>
        <begin position="74"/>
        <end position="93"/>
    </location>
</feature>
<feature type="domain" description="Major facilitator superfamily (MFS) profile" evidence="7">
    <location>
        <begin position="8"/>
        <end position="443"/>
    </location>
</feature>
<proteinExistence type="predicted"/>
<dbReference type="GO" id="GO:0005886">
    <property type="term" value="C:plasma membrane"/>
    <property type="evidence" value="ECO:0007669"/>
    <property type="project" value="UniProtKB-SubCell"/>
</dbReference>
<feature type="transmembrane region" description="Helical" evidence="6">
    <location>
        <begin position="132"/>
        <end position="151"/>
    </location>
</feature>
<feature type="transmembrane region" description="Helical" evidence="6">
    <location>
        <begin position="376"/>
        <end position="399"/>
    </location>
</feature>
<feature type="transmembrane region" description="Helical" evidence="6">
    <location>
        <begin position="99"/>
        <end position="120"/>
    </location>
</feature>
<dbReference type="PANTHER" id="PTHR42718">
    <property type="entry name" value="MAJOR FACILITATOR SUPERFAMILY MULTIDRUG TRANSPORTER MFSC"/>
    <property type="match status" value="1"/>
</dbReference>
<dbReference type="PRINTS" id="PR01036">
    <property type="entry name" value="TCRTETB"/>
</dbReference>
<feature type="transmembrane region" description="Helical" evidence="6">
    <location>
        <begin position="41"/>
        <end position="62"/>
    </location>
</feature>
<evidence type="ECO:0000256" key="6">
    <source>
        <dbReference type="SAM" id="Phobius"/>
    </source>
</evidence>
<feature type="transmembrane region" description="Helical" evidence="6">
    <location>
        <begin position="341"/>
        <end position="364"/>
    </location>
</feature>
<comment type="subcellular location">
    <subcellularLocation>
        <location evidence="1">Cell membrane</location>
        <topology evidence="1">Multi-pass membrane protein</topology>
    </subcellularLocation>
</comment>
<evidence type="ECO:0000256" key="5">
    <source>
        <dbReference type="ARBA" id="ARBA00023136"/>
    </source>
</evidence>
<evidence type="ECO:0000256" key="3">
    <source>
        <dbReference type="ARBA" id="ARBA00022692"/>
    </source>
</evidence>
<keyword evidence="5 6" id="KW-0472">Membrane</keyword>
<dbReference type="SUPFAM" id="SSF103473">
    <property type="entry name" value="MFS general substrate transporter"/>
    <property type="match status" value="1"/>
</dbReference>
<evidence type="ECO:0000256" key="4">
    <source>
        <dbReference type="ARBA" id="ARBA00022989"/>
    </source>
</evidence>
<evidence type="ECO:0000259" key="7">
    <source>
        <dbReference type="PROSITE" id="PS50850"/>
    </source>
</evidence>
<keyword evidence="4 6" id="KW-1133">Transmembrane helix</keyword>
<dbReference type="EMBL" id="RHHQ01000012">
    <property type="protein sequence ID" value="RNB87460.1"/>
    <property type="molecule type" value="Genomic_DNA"/>
</dbReference>
<name>A0A3M8DH78_9BACL</name>
<feature type="transmembrane region" description="Helical" evidence="6">
    <location>
        <begin position="157"/>
        <end position="177"/>
    </location>
</feature>
<dbReference type="AlphaFoldDB" id="A0A3M8DH78"/>
<organism evidence="8 9">
    <name type="scientific">Brevibacillus fluminis</name>
    <dbReference type="NCBI Taxonomy" id="511487"/>
    <lineage>
        <taxon>Bacteria</taxon>
        <taxon>Bacillati</taxon>
        <taxon>Bacillota</taxon>
        <taxon>Bacilli</taxon>
        <taxon>Bacillales</taxon>
        <taxon>Paenibacillaceae</taxon>
        <taxon>Brevibacillus</taxon>
    </lineage>
</organism>
<dbReference type="CDD" id="cd17321">
    <property type="entry name" value="MFS_MMR_MDR_like"/>
    <property type="match status" value="1"/>
</dbReference>
<feature type="transmembrane region" description="Helical" evidence="6">
    <location>
        <begin position="189"/>
        <end position="209"/>
    </location>
</feature>
<dbReference type="Proteomes" id="UP000271031">
    <property type="component" value="Unassembled WGS sequence"/>
</dbReference>
<keyword evidence="3 6" id="KW-0812">Transmembrane</keyword>
<evidence type="ECO:0000313" key="9">
    <source>
        <dbReference type="Proteomes" id="UP000271031"/>
    </source>
</evidence>
<dbReference type="GO" id="GO:0022857">
    <property type="term" value="F:transmembrane transporter activity"/>
    <property type="evidence" value="ECO:0007669"/>
    <property type="project" value="InterPro"/>
</dbReference>
<dbReference type="InterPro" id="IPR036259">
    <property type="entry name" value="MFS_trans_sf"/>
</dbReference>
<dbReference type="InterPro" id="IPR011701">
    <property type="entry name" value="MFS"/>
</dbReference>
<evidence type="ECO:0000256" key="1">
    <source>
        <dbReference type="ARBA" id="ARBA00004651"/>
    </source>
</evidence>
<dbReference type="InterPro" id="IPR020846">
    <property type="entry name" value="MFS_dom"/>
</dbReference>
<feature type="transmembrane region" description="Helical" evidence="6">
    <location>
        <begin position="215"/>
        <end position="232"/>
    </location>
</feature>
<reference evidence="8 9" key="1">
    <citation type="submission" date="2018-10" db="EMBL/GenBank/DDBJ databases">
        <title>Phylogenomics of Brevibacillus.</title>
        <authorList>
            <person name="Dunlap C."/>
        </authorList>
    </citation>
    <scope>NUCLEOTIDE SEQUENCE [LARGE SCALE GENOMIC DNA]</scope>
    <source>
        <strain evidence="8 9">JCM 15716</strain>
    </source>
</reference>
<feature type="transmembrane region" description="Helical" evidence="6">
    <location>
        <begin position="281"/>
        <end position="304"/>
    </location>
</feature>
<sequence>MTSQQTKLVFSLCFAVLFAVMSGTMFNVALPQIAKDYSLLPTEVSWVVVGYGVIFAIGSVTYGKLADLFPVRRLIVVGLSIFCLGSVCGFFASHYGFVIAARLIQASGAAAVPALSMIVATKYFPSEKRGHVLGYVSSTVALGMGVGPILSGLVTQFLGWSYLFLVPVISILALPLLQKTLPSEKPTSGGSFDALGAVLLASGIASLLLGLNVSGWFFLSGVIILALFVLQIRRSPSPFVQVRLLANKPYRLLLFIGMLLYFCLSSSLFLLPLLLKDANGLQAGSIGLVLFPGAILTAILGSHFGKLSDRFGSPAIMRGAVLVMSLAFAVLSTIIGFSPVWIGVFIALINLSFSAIQSSLGSYVSRPLDRSEMGVGMGLFNLSTFLGNAIGPALASRFLEMETAQWNVLTTSPFHSFSNAFLLLVVVALSSLLVLAIVQLHMRGGKKASHQQKETLPT</sequence>
<dbReference type="Pfam" id="PF07690">
    <property type="entry name" value="MFS_1"/>
    <property type="match status" value="1"/>
</dbReference>
<dbReference type="PROSITE" id="PS50850">
    <property type="entry name" value="MFS"/>
    <property type="match status" value="1"/>
</dbReference>
<comment type="caution">
    <text evidence="8">The sequence shown here is derived from an EMBL/GenBank/DDBJ whole genome shotgun (WGS) entry which is preliminary data.</text>
</comment>
<dbReference type="RefSeq" id="WP_122919157.1">
    <property type="nucleotide sequence ID" value="NZ_RHHQ01000012.1"/>
</dbReference>
<protein>
    <submittedName>
        <fullName evidence="8">MFS transporter</fullName>
    </submittedName>
</protein>
<evidence type="ECO:0000313" key="8">
    <source>
        <dbReference type="EMBL" id="RNB87460.1"/>
    </source>
</evidence>
<feature type="transmembrane region" description="Helical" evidence="6">
    <location>
        <begin position="316"/>
        <end position="335"/>
    </location>
</feature>
<dbReference type="Gene3D" id="1.20.1720.10">
    <property type="entry name" value="Multidrug resistance protein D"/>
    <property type="match status" value="1"/>
</dbReference>
<gene>
    <name evidence="8" type="ORF">EDM56_17575</name>
</gene>
<evidence type="ECO:0000256" key="2">
    <source>
        <dbReference type="ARBA" id="ARBA00022448"/>
    </source>
</evidence>
<dbReference type="Gene3D" id="1.20.1250.20">
    <property type="entry name" value="MFS general substrate transporter like domains"/>
    <property type="match status" value="1"/>
</dbReference>
<keyword evidence="2" id="KW-0813">Transport</keyword>
<dbReference type="OrthoDB" id="2403626at2"/>